<dbReference type="InterPro" id="IPR008628">
    <property type="entry name" value="GPP34-like"/>
</dbReference>
<proteinExistence type="predicted"/>
<evidence type="ECO:0000256" key="4">
    <source>
        <dbReference type="ARBA" id="ARBA00023136"/>
    </source>
</evidence>
<evidence type="ECO:0000256" key="1">
    <source>
        <dbReference type="ARBA" id="ARBA00004255"/>
    </source>
</evidence>
<evidence type="ECO:0008006" key="7">
    <source>
        <dbReference type="Google" id="ProtNLM"/>
    </source>
</evidence>
<dbReference type="EMBL" id="BAAAQM010000070">
    <property type="protein sequence ID" value="GAA2000950.1"/>
    <property type="molecule type" value="Genomic_DNA"/>
</dbReference>
<dbReference type="RefSeq" id="WP_344662267.1">
    <property type="nucleotide sequence ID" value="NZ_BAAAQM010000070.1"/>
</dbReference>
<keyword evidence="2" id="KW-0333">Golgi apparatus</keyword>
<reference evidence="5 6" key="1">
    <citation type="journal article" date="2019" name="Int. J. Syst. Evol. Microbiol.">
        <title>The Global Catalogue of Microorganisms (GCM) 10K type strain sequencing project: providing services to taxonomists for standard genome sequencing and annotation.</title>
        <authorList>
            <consortium name="The Broad Institute Genomics Platform"/>
            <consortium name="The Broad Institute Genome Sequencing Center for Infectious Disease"/>
            <person name="Wu L."/>
            <person name="Ma J."/>
        </authorList>
    </citation>
    <scope>NUCLEOTIDE SEQUENCE [LARGE SCALE GENOMIC DNA]</scope>
    <source>
        <strain evidence="5 6">JCM 16013</strain>
    </source>
</reference>
<keyword evidence="3" id="KW-0446">Lipid-binding</keyword>
<comment type="caution">
    <text evidence="5">The sequence shown here is derived from an EMBL/GenBank/DDBJ whole genome shotgun (WGS) entry which is preliminary data.</text>
</comment>
<dbReference type="Pfam" id="PF05719">
    <property type="entry name" value="GPP34"/>
    <property type="match status" value="1"/>
</dbReference>
<evidence type="ECO:0000256" key="2">
    <source>
        <dbReference type="ARBA" id="ARBA00023034"/>
    </source>
</evidence>
<organism evidence="5 6">
    <name type="scientific">Catenulispora subtropica</name>
    <dbReference type="NCBI Taxonomy" id="450798"/>
    <lineage>
        <taxon>Bacteria</taxon>
        <taxon>Bacillati</taxon>
        <taxon>Actinomycetota</taxon>
        <taxon>Actinomycetes</taxon>
        <taxon>Catenulisporales</taxon>
        <taxon>Catenulisporaceae</taxon>
        <taxon>Catenulispora</taxon>
    </lineage>
</organism>
<protein>
    <recommendedName>
        <fullName evidence="7">GPP34 family phosphoprotein</fullName>
    </recommendedName>
</protein>
<comment type="subcellular location">
    <subcellularLocation>
        <location evidence="1">Golgi apparatus membrane</location>
        <topology evidence="1">Peripheral membrane protein</topology>
        <orientation evidence="1">Cytoplasmic side</orientation>
    </subcellularLocation>
</comment>
<accession>A0ABN2T9T9</accession>
<evidence type="ECO:0000313" key="5">
    <source>
        <dbReference type="EMBL" id="GAA2000950.1"/>
    </source>
</evidence>
<dbReference type="Gene3D" id="1.10.3630.10">
    <property type="entry name" value="yeast vps74-n-term truncation variant domain like"/>
    <property type="match status" value="1"/>
</dbReference>
<evidence type="ECO:0000313" key="6">
    <source>
        <dbReference type="Proteomes" id="UP001499854"/>
    </source>
</evidence>
<evidence type="ECO:0000256" key="3">
    <source>
        <dbReference type="ARBA" id="ARBA00023121"/>
    </source>
</evidence>
<name>A0ABN2T9T9_9ACTN</name>
<sequence length="286" mass="29187">MDTLGEDILLLAIKPDGRFVSTDLGYALAGSELVRLAVRRRVDVVKDRIHVLDPTPTGDPNLDAALGSIVGKPRPPGAKSWVGSPRRRIVEAYRAQMEAAGVIHADRSRGFLGLVTITRWTVLDVARQAEVRARLDAIAFSGGPVDSAQAALGGLVYAVGLHTVLYPGRPGKPMRERLKAVAKKRTTAPVRSAIDGAIRASTDSAVSAAGDAAIQASVDAATAAAIDASVQAATDAAIAASIDAAVNASIDAAVSASIDAAVSASVDAATSHSHSHDGGGGGGHHH</sequence>
<gene>
    <name evidence="5" type="ORF">GCM10009838_78250</name>
</gene>
<keyword evidence="6" id="KW-1185">Reference proteome</keyword>
<dbReference type="Proteomes" id="UP001499854">
    <property type="component" value="Unassembled WGS sequence"/>
</dbReference>
<dbReference type="InterPro" id="IPR038261">
    <property type="entry name" value="GPP34-like_sf"/>
</dbReference>
<keyword evidence="4" id="KW-0472">Membrane</keyword>